<feature type="chain" id="PRO_5018042493" description="Extracellular membrane protein CFEM domain-containing protein" evidence="2">
    <location>
        <begin position="20"/>
        <end position="199"/>
    </location>
</feature>
<sequence>MKLSTGLFTLALLSSPIFAQIKSLNDVTGSPCGNSCWSDFARDFVAATGCTGASDWSCICRVTEKISQTTDPLIEFGPELLGFTKLYLCTMSQCKLSMPDELDEELRQRALQINNKCHIINGLNAKEEVPAGSGISNLKTGTNGVDMEKNLKALEKTLKDLEEAAAKSQGMPSGSTRIESVTLGSLVGIVAVVVVVWHL</sequence>
<name>A0A3N4HIG6_ASCIM</name>
<dbReference type="AlphaFoldDB" id="A0A3N4HIG6"/>
<feature type="signal peptide" evidence="2">
    <location>
        <begin position="1"/>
        <end position="19"/>
    </location>
</feature>
<keyword evidence="1" id="KW-0175">Coiled coil</keyword>
<accession>A0A3N4HIG6</accession>
<feature type="coiled-coil region" evidence="1">
    <location>
        <begin position="144"/>
        <end position="171"/>
    </location>
</feature>
<evidence type="ECO:0008006" key="5">
    <source>
        <dbReference type="Google" id="ProtNLM"/>
    </source>
</evidence>
<dbReference type="Proteomes" id="UP000275078">
    <property type="component" value="Unassembled WGS sequence"/>
</dbReference>
<evidence type="ECO:0000256" key="2">
    <source>
        <dbReference type="SAM" id="SignalP"/>
    </source>
</evidence>
<dbReference type="EMBL" id="ML119812">
    <property type="protein sequence ID" value="RPA73735.1"/>
    <property type="molecule type" value="Genomic_DNA"/>
</dbReference>
<keyword evidence="2" id="KW-0732">Signal</keyword>
<protein>
    <recommendedName>
        <fullName evidence="5">Extracellular membrane protein CFEM domain-containing protein</fullName>
    </recommendedName>
</protein>
<evidence type="ECO:0000256" key="1">
    <source>
        <dbReference type="SAM" id="Coils"/>
    </source>
</evidence>
<proteinExistence type="predicted"/>
<keyword evidence="4" id="KW-1185">Reference proteome</keyword>
<evidence type="ECO:0000313" key="3">
    <source>
        <dbReference type="EMBL" id="RPA73735.1"/>
    </source>
</evidence>
<gene>
    <name evidence="3" type="ORF">BJ508DRAFT_418914</name>
</gene>
<reference evidence="3 4" key="1">
    <citation type="journal article" date="2018" name="Nat. Ecol. Evol.">
        <title>Pezizomycetes genomes reveal the molecular basis of ectomycorrhizal truffle lifestyle.</title>
        <authorList>
            <person name="Murat C."/>
            <person name="Payen T."/>
            <person name="Noel B."/>
            <person name="Kuo A."/>
            <person name="Morin E."/>
            <person name="Chen J."/>
            <person name="Kohler A."/>
            <person name="Krizsan K."/>
            <person name="Balestrini R."/>
            <person name="Da Silva C."/>
            <person name="Montanini B."/>
            <person name="Hainaut M."/>
            <person name="Levati E."/>
            <person name="Barry K.W."/>
            <person name="Belfiori B."/>
            <person name="Cichocki N."/>
            <person name="Clum A."/>
            <person name="Dockter R.B."/>
            <person name="Fauchery L."/>
            <person name="Guy J."/>
            <person name="Iotti M."/>
            <person name="Le Tacon F."/>
            <person name="Lindquist E.A."/>
            <person name="Lipzen A."/>
            <person name="Malagnac F."/>
            <person name="Mello A."/>
            <person name="Molinier V."/>
            <person name="Miyauchi S."/>
            <person name="Poulain J."/>
            <person name="Riccioni C."/>
            <person name="Rubini A."/>
            <person name="Sitrit Y."/>
            <person name="Splivallo R."/>
            <person name="Traeger S."/>
            <person name="Wang M."/>
            <person name="Zifcakova L."/>
            <person name="Wipf D."/>
            <person name="Zambonelli A."/>
            <person name="Paolocci F."/>
            <person name="Nowrousian M."/>
            <person name="Ottonello S."/>
            <person name="Baldrian P."/>
            <person name="Spatafora J.W."/>
            <person name="Henrissat B."/>
            <person name="Nagy L.G."/>
            <person name="Aury J.M."/>
            <person name="Wincker P."/>
            <person name="Grigoriev I.V."/>
            <person name="Bonfante P."/>
            <person name="Martin F.M."/>
        </authorList>
    </citation>
    <scope>NUCLEOTIDE SEQUENCE [LARGE SCALE GENOMIC DNA]</scope>
    <source>
        <strain evidence="3 4">RN42</strain>
    </source>
</reference>
<evidence type="ECO:0000313" key="4">
    <source>
        <dbReference type="Proteomes" id="UP000275078"/>
    </source>
</evidence>
<organism evidence="3 4">
    <name type="scientific">Ascobolus immersus RN42</name>
    <dbReference type="NCBI Taxonomy" id="1160509"/>
    <lineage>
        <taxon>Eukaryota</taxon>
        <taxon>Fungi</taxon>
        <taxon>Dikarya</taxon>
        <taxon>Ascomycota</taxon>
        <taxon>Pezizomycotina</taxon>
        <taxon>Pezizomycetes</taxon>
        <taxon>Pezizales</taxon>
        <taxon>Ascobolaceae</taxon>
        <taxon>Ascobolus</taxon>
    </lineage>
</organism>